<evidence type="ECO:0000313" key="5">
    <source>
        <dbReference type="Proteomes" id="UP000030706"/>
    </source>
</evidence>
<evidence type="ECO:0000256" key="2">
    <source>
        <dbReference type="SAM" id="MobiDB-lite"/>
    </source>
</evidence>
<dbReference type="STRING" id="1043002.A0A074XWB2"/>
<evidence type="ECO:0000313" key="4">
    <source>
        <dbReference type="EMBL" id="KEQ89888.1"/>
    </source>
</evidence>
<proteinExistence type="predicted"/>
<dbReference type="Proteomes" id="UP000030706">
    <property type="component" value="Unassembled WGS sequence"/>
</dbReference>
<dbReference type="PROSITE" id="PS00463">
    <property type="entry name" value="ZN2_CY6_FUNGAL_1"/>
    <property type="match status" value="1"/>
</dbReference>
<dbReference type="PROSITE" id="PS50048">
    <property type="entry name" value="ZN2_CY6_FUNGAL_2"/>
    <property type="match status" value="1"/>
</dbReference>
<dbReference type="OrthoDB" id="5244761at2759"/>
<keyword evidence="1" id="KW-0539">Nucleus</keyword>
<dbReference type="InterPro" id="IPR036864">
    <property type="entry name" value="Zn2-C6_fun-type_DNA-bd_sf"/>
</dbReference>
<feature type="region of interest" description="Disordered" evidence="2">
    <location>
        <begin position="464"/>
        <end position="508"/>
    </location>
</feature>
<dbReference type="InterPro" id="IPR001138">
    <property type="entry name" value="Zn2Cys6_DnaBD"/>
</dbReference>
<dbReference type="PANTHER" id="PTHR47785:SF4">
    <property type="entry name" value="ZN(II)2CYS6 TRANSCRIPTION FACTOR (EUROFUNG)"/>
    <property type="match status" value="1"/>
</dbReference>
<dbReference type="CDD" id="cd00067">
    <property type="entry name" value="GAL4"/>
    <property type="match status" value="1"/>
</dbReference>
<feature type="compositionally biased region" description="Polar residues" evidence="2">
    <location>
        <begin position="21"/>
        <end position="33"/>
    </location>
</feature>
<dbReference type="GeneID" id="40749004"/>
<dbReference type="Pfam" id="PF00172">
    <property type="entry name" value="Zn_clus"/>
    <property type="match status" value="1"/>
</dbReference>
<dbReference type="SMART" id="SM00066">
    <property type="entry name" value="GAL4"/>
    <property type="match status" value="1"/>
</dbReference>
<name>A0A074XWB2_AURPU</name>
<dbReference type="PANTHER" id="PTHR47785">
    <property type="entry name" value="ZN(II)2CYS6 TRANSCRIPTION FACTOR (EUROFUNG)-RELATED-RELATED"/>
    <property type="match status" value="1"/>
</dbReference>
<feature type="region of interest" description="Disordered" evidence="2">
    <location>
        <begin position="381"/>
        <end position="413"/>
    </location>
</feature>
<dbReference type="AlphaFoldDB" id="A0A074XWB2"/>
<protein>
    <recommendedName>
        <fullName evidence="3">Zn(2)-C6 fungal-type domain-containing protein</fullName>
    </recommendedName>
</protein>
<organism evidence="4 5">
    <name type="scientific">Aureobasidium pullulans EXF-150</name>
    <dbReference type="NCBI Taxonomy" id="1043002"/>
    <lineage>
        <taxon>Eukaryota</taxon>
        <taxon>Fungi</taxon>
        <taxon>Dikarya</taxon>
        <taxon>Ascomycota</taxon>
        <taxon>Pezizomycotina</taxon>
        <taxon>Dothideomycetes</taxon>
        <taxon>Dothideomycetidae</taxon>
        <taxon>Dothideales</taxon>
        <taxon>Saccotheciaceae</taxon>
        <taxon>Aureobasidium</taxon>
    </lineage>
</organism>
<reference evidence="4 5" key="1">
    <citation type="journal article" date="2014" name="BMC Genomics">
        <title>Genome sequencing of four Aureobasidium pullulans varieties: biotechnological potential, stress tolerance, and description of new species.</title>
        <authorList>
            <person name="Gostin Ar C."/>
            <person name="Ohm R.A."/>
            <person name="Kogej T."/>
            <person name="Sonjak S."/>
            <person name="Turk M."/>
            <person name="Zajc J."/>
            <person name="Zalar P."/>
            <person name="Grube M."/>
            <person name="Sun H."/>
            <person name="Han J."/>
            <person name="Sharma A."/>
            <person name="Chiniquy J."/>
            <person name="Ngan C.Y."/>
            <person name="Lipzen A."/>
            <person name="Barry K."/>
            <person name="Grigoriev I.V."/>
            <person name="Gunde-Cimerman N."/>
        </authorList>
    </citation>
    <scope>NUCLEOTIDE SEQUENCE [LARGE SCALE GENOMIC DNA]</scope>
    <source>
        <strain evidence="4 5">EXF-150</strain>
    </source>
</reference>
<evidence type="ECO:0000259" key="3">
    <source>
        <dbReference type="PROSITE" id="PS50048"/>
    </source>
</evidence>
<feature type="region of interest" description="Disordered" evidence="2">
    <location>
        <begin position="1"/>
        <end position="154"/>
    </location>
</feature>
<dbReference type="CDD" id="cd12148">
    <property type="entry name" value="fungal_TF_MHR"/>
    <property type="match status" value="1"/>
</dbReference>
<sequence length="1009" mass="111807">MDQRRAPLAGPDHHYHRPSLPSDQSVPPSNQQIYPPPRPHSLPGVDAFHPHPPPPSHQYHGPHPPPTTVIHPAPHPEGPERAEHPYTAPPAVHGTPVIKTDIPPAPPQFPRPSSNPLQPQPQSQQHHPGPPPNTRPRMEHPQAAYAQPPPHPQAEHVNYVVAPMLDPYAQPPPGYYPQIQYMNPPLHMQNPNSRKKSMRASQACDRCRERKSKCDENRPCATCKDQNLDCNYKDTHPTKADKNNQALSDMVAEVLTSIKAMSDRLSVVEKHLSLQSSMSGRVDSPTDPAQSGADGSASDQNDVEVPIHMLQDIPEMNMEGGDHTTAAHKLLLRWPSVRPFIRTSRCSIQDNYVMKSEDRGLLRLYGVGERNGDDKVAIGAASPAPSINGEELIGTPPDNEPRRSEPFTPGSPAMAMDTDTVDFLFGSYKKHIHRLHPFVDIESLGKYLKDFQRRHCVDARFPPSPMFVSNGSGEREAKRRKRSDNYAVGLLPGDYSNSSAPSQNKRAPERTLTNAIVYLVLALGRICDASDPLAGPVQELVAIGKSGSHQLLAASPITRPSPSSPRQLFSNVANSSAGVTRAQSWDGAGSQTFDKKQAQNVDKIPGLNYYREACSILGDFSDSNELACAQACLLAGLYKGQLARVQESWSWINLAARTCLYRIKLDGLSGATREYPPRQLNKNENLTVLAYWTALQLESDILAEWDYPRSGLTMLESSVCFPTNVRFAEEPPTKSDPDDVTVELYYTAQMFLRSRLNEMHVSLYGAKISSTESWQLVPKLQMQSQTLGDWRHLNKHIAWSDDDPPASDILAARLRGKYYGALYVGTRLYLDYALHVMPEIDKGKTLEELTKDANGNQRETELALFAAINRHIDEDEIKEKCRICIESAMRSTVAFDGVASSHHRLIVTNIMGTAHAQFGNMLVLAAVYNCNISWLKELVPKDTLQSLLRRTIGFIRRLQHASNVAKTDVLILEAIDRTMFGRSEGSDIYTNEGCTGDSGESFNSTGSNS</sequence>
<dbReference type="EMBL" id="KL584974">
    <property type="protein sequence ID" value="KEQ89888.1"/>
    <property type="molecule type" value="Genomic_DNA"/>
</dbReference>
<keyword evidence="5" id="KW-1185">Reference proteome</keyword>
<feature type="compositionally biased region" description="Polar residues" evidence="2">
    <location>
        <begin position="495"/>
        <end position="505"/>
    </location>
</feature>
<accession>A0A074XWB2</accession>
<dbReference type="Gene3D" id="4.10.240.10">
    <property type="entry name" value="Zn(2)-C6 fungal-type DNA-binding domain"/>
    <property type="match status" value="1"/>
</dbReference>
<feature type="domain" description="Zn(2)-C6 fungal-type" evidence="3">
    <location>
        <begin position="203"/>
        <end position="232"/>
    </location>
</feature>
<gene>
    <name evidence="4" type="ORF">M438DRAFT_351239</name>
</gene>
<dbReference type="HOGENOM" id="CLU_004835_0_0_1"/>
<dbReference type="RefSeq" id="XP_029766075.1">
    <property type="nucleotide sequence ID" value="XM_029906698.1"/>
</dbReference>
<feature type="compositionally biased region" description="Low complexity" evidence="2">
    <location>
        <begin position="111"/>
        <end position="127"/>
    </location>
</feature>
<dbReference type="GO" id="GO:0008270">
    <property type="term" value="F:zinc ion binding"/>
    <property type="evidence" value="ECO:0007669"/>
    <property type="project" value="InterPro"/>
</dbReference>
<feature type="compositionally biased region" description="Pro residues" evidence="2">
    <location>
        <begin position="50"/>
        <end position="67"/>
    </location>
</feature>
<dbReference type="InterPro" id="IPR053181">
    <property type="entry name" value="EcdB-like_regulator"/>
</dbReference>
<evidence type="ECO:0000256" key="1">
    <source>
        <dbReference type="ARBA" id="ARBA00023242"/>
    </source>
</evidence>
<feature type="region of interest" description="Disordered" evidence="2">
    <location>
        <begin position="276"/>
        <end position="303"/>
    </location>
</feature>
<dbReference type="GO" id="GO:0000981">
    <property type="term" value="F:DNA-binding transcription factor activity, RNA polymerase II-specific"/>
    <property type="evidence" value="ECO:0007669"/>
    <property type="project" value="InterPro"/>
</dbReference>
<dbReference type="SUPFAM" id="SSF57701">
    <property type="entry name" value="Zn2/Cys6 DNA-binding domain"/>
    <property type="match status" value="1"/>
</dbReference>